<reference evidence="34" key="1">
    <citation type="journal article" date="2024" name="Nature">
        <title>Mapping glycoprotein structure reveals Flaviviridae evolutionary history.</title>
        <authorList>
            <person name="Mifsud J.C.O."/>
            <person name="Lytras S."/>
            <person name="Oliver M.R."/>
            <person name="Costa V.A."/>
            <person name="Holmes E.C."/>
            <person name="Grove J."/>
        </authorList>
    </citation>
    <scope>NUCLEOTIDE SEQUENCE</scope>
    <source>
        <strain evidence="34">Z1m</strain>
    </source>
</reference>
<evidence type="ECO:0000313" key="34">
    <source>
        <dbReference type="EMBL" id="DBA56808.1"/>
    </source>
</evidence>
<evidence type="ECO:0000256" key="4">
    <source>
        <dbReference type="ARBA" id="ARBA00020107"/>
    </source>
</evidence>
<protein>
    <recommendedName>
        <fullName evidence="4">Genome polyprotein</fullName>
    </recommendedName>
</protein>
<dbReference type="GO" id="GO:0055036">
    <property type="term" value="C:virion membrane"/>
    <property type="evidence" value="ECO:0007669"/>
    <property type="project" value="UniProtKB-SubCell"/>
</dbReference>
<dbReference type="GO" id="GO:0005524">
    <property type="term" value="F:ATP binding"/>
    <property type="evidence" value="ECO:0007669"/>
    <property type="project" value="UniProtKB-KW"/>
</dbReference>
<dbReference type="GO" id="GO:0046718">
    <property type="term" value="P:symbiont entry into host cell"/>
    <property type="evidence" value="ECO:0007669"/>
    <property type="project" value="UniProtKB-KW"/>
</dbReference>
<keyword evidence="26" id="KW-0325">Glycoprotein</keyword>
<keyword evidence="15" id="KW-0547">Nucleotide-binding</keyword>
<evidence type="ECO:0000256" key="6">
    <source>
        <dbReference type="ARBA" id="ARBA00022506"/>
    </source>
</evidence>
<keyword evidence="12" id="KW-0808">Transferase</keyword>
<evidence type="ECO:0000256" key="15">
    <source>
        <dbReference type="ARBA" id="ARBA00022741"/>
    </source>
</evidence>
<dbReference type="GO" id="GO:0033644">
    <property type="term" value="C:host cell membrane"/>
    <property type="evidence" value="ECO:0007669"/>
    <property type="project" value="UniProtKB-SubCell"/>
</dbReference>
<keyword evidence="21" id="KW-0946">Virion</keyword>
<dbReference type="InterPro" id="IPR000280">
    <property type="entry name" value="Pestivirus_NS3_S31"/>
</dbReference>
<dbReference type="GO" id="GO:0043657">
    <property type="term" value="C:host cell"/>
    <property type="evidence" value="ECO:0007669"/>
    <property type="project" value="UniProtKB-SubCell"/>
</dbReference>
<dbReference type="Gene3D" id="3.40.50.300">
    <property type="entry name" value="P-loop containing nucleotide triphosphate hydrolases"/>
    <property type="match status" value="2"/>
</dbReference>
<keyword evidence="20" id="KW-0067">ATP-binding</keyword>
<evidence type="ECO:0000256" key="30">
    <source>
        <dbReference type="SAM" id="Coils"/>
    </source>
</evidence>
<dbReference type="Gene3D" id="2.40.10.120">
    <property type="match status" value="1"/>
</dbReference>
<evidence type="ECO:0000256" key="18">
    <source>
        <dbReference type="ARBA" id="ARBA00022806"/>
    </source>
</evidence>
<evidence type="ECO:0000256" key="23">
    <source>
        <dbReference type="ARBA" id="ARBA00022953"/>
    </source>
</evidence>
<keyword evidence="22" id="KW-1043">Host membrane</keyword>
<evidence type="ECO:0000256" key="20">
    <source>
        <dbReference type="ARBA" id="ARBA00022840"/>
    </source>
</evidence>
<dbReference type="SUPFAM" id="SSF52540">
    <property type="entry name" value="P-loop containing nucleoside triphosphate hydrolases"/>
    <property type="match status" value="1"/>
</dbReference>
<keyword evidence="18" id="KW-0347">Helicase</keyword>
<feature type="transmembrane region" description="Helical" evidence="31">
    <location>
        <begin position="5068"/>
        <end position="5091"/>
    </location>
</feature>
<evidence type="ECO:0000256" key="1">
    <source>
        <dbReference type="ARBA" id="ARBA00004182"/>
    </source>
</evidence>
<feature type="transmembrane region" description="Helical" evidence="31">
    <location>
        <begin position="3024"/>
        <end position="3044"/>
    </location>
</feature>
<dbReference type="InterPro" id="IPR043128">
    <property type="entry name" value="Rev_trsase/Diguanyl_cyclase"/>
</dbReference>
<dbReference type="InterPro" id="IPR043502">
    <property type="entry name" value="DNA/RNA_pol_sf"/>
</dbReference>
<dbReference type="InterPro" id="IPR001650">
    <property type="entry name" value="Helicase_C-like"/>
</dbReference>
<dbReference type="Pfam" id="PF00271">
    <property type="entry name" value="Helicase_C"/>
    <property type="match status" value="1"/>
</dbReference>
<evidence type="ECO:0000256" key="29">
    <source>
        <dbReference type="ARBA" id="ARBA00047631"/>
    </source>
</evidence>
<sequence length="5205" mass="594942">MISFKALTTGPEAKEAPAKAVVATKTLKKGVNMVKAAGLAGELGVVVLENNIVYKNNGSNGAEILRYDRSQQALHRWVETHPIYFKNVGSNLVVAECILSRVRGIRDWDAKNVNIFFNYVENVQKAQLRIEAEKKRAEKRKEQKRLRELHANFMAKKHVIDKWQSKVLSTGETSVPVQRQYYAAKAACLAIYEGKIKDLTFRSKEKENIVTRYENMAADHVKKYSAAFDEWVHLNVKGYRFDGEILRRDHNGTYHKNKLNRAAAYYRMDCRTARISAQASNTFREAKKEVKAAKRPPTPKKTRQVKPVKKISQEEEIRKAVAWFKKLPTIERPVVDTTPKTRSDVSYSAALRQAAPVIEQEVVVSTSKMIRSYTRIVKECRESFKRVAKQPLIIKRKNTIPSLTGPKQQWAGEYSRVELEKGWHENASGVEYHDGKWRCYARHTREIETERGDIESNMLSGREIGFGEELRLGSKNGPAVRVVGMRFANINKDGTAVALLPYFEYPGCLVSGTPIFDKTGVLVSVVTSSVCGKYMLQSGADELYPGTKIAGTRWHSKENDEPWMVASDDDPPYYCLSNCRRPEYNLIPGQRYNIKHKWIEFMETPLREQMRDAFDALMINGREEDAHEIFNIDENRFFNEYRENHFGSIGIFECNTFTPLNIDTELEYPHFWQAMMLAEWCHLDDRDFCYLHQKATLGKGICTSLKAETVEVGDMIHPYDQKEIAFEIMAKVPIEREGRKVEMPVINVRDWKAKGVPLYNTQNDFVGVVGDERVGNCVTLFSPRNKMKWSNIALYSLLLLLFLPFCFANQCQQMMGVTWRCGDNFFFENHTNHALLIEDDQCQILESNACMQQRYLLFTKPHWIKHGQANWWTQQVINQNRHLVARGEAVWIDYDNSFMWFQRNDEPEQVYTNSSNLNHKHYYVVLATAICAMFKQKTALLILVSAMCFSYINAETLLCESAVVEMHGPLRRVVIFKDSQHRQHGCVRGDSYPPNAGCPIDESECNKIVHNVNKICNYNREYLEIHIKHNHVLYSKCVSHDEVVFTNNDEGEIILRYIHENEHHRARRSNVITDYLSETPHYRLYTKLSEFKFKDTSKSLIHIYQNYQIFFVLSIVYLLYKFTRSIVISIILSLLLVGCIPTEATCSNTLINTIVGKRVYTDDRQVNLTQGEIVLSVGLCISYNDGRNHTTIRFDKIEEFTSSVVEYYAVDDFEMRDFCDYKCWGGSFTKDFKQWKQEISRHTYNMTDIEYNEDAIGFGRATCVGEAYLISACAVDWEDKDVCEIVTNTFLAYTVCYTITNNGVTTLGTARIYPNGETKTIDILGISTSHKRENYKIMKCDGGKNIYRLNSDFSLPTNIIVYQTDKVMDTKLFQQETTRSLINTIDPCDQACVTNLKGIRHTLPQILLRNTYDKEQIESVVVKVSATATFKEIEECRGVVMETAIADSPSIDGRTTVVAKANRVVKTCEAKVTVKSNSICKVIDTWVVIPGVEIPFTFKLICEKQGDIDITIGGSALKVNIPEFSYFRYAQKLASPVYAKFMDLKSIPFNPTFAGISGIFNKLYMMIPQVVIVIILFYISPVSAALITFVLLWYNANASMISDEQIILAKHGGVYNLVSFILSLMYIIKHVFSFKAALLFVFINPCTQTLIFLFHIKSAEWLWRRVHLMRSNGCVRTEVYRHYVVLLKTIGNSRVYILYLSLYYIVNNNLYISVILMLVYCIVNMYRISWHGNRVIVSLHCIFQNTFDNTFDVIASHNHIFEDIIETPTACNASTQYDSLDLLHPERVRMSSVCYKHNGMSGKFDDEFRYINETDLAKGVRYCGVFPSNYNRSNIVKNVIYSRKSEINKKLKMSVAVSANHNTEETAEAQKMLYSLLESEKQPMIEAEIQYSVAEKVFSMYGLGHYFNENTHLSDDMPIVFQVKTDTLDTNIGFAFKYMRTIYTSFHVTEGRRLIIPDRTENGVVIKKCLKASVKNSQLDYISYGAVDQMRKPLQNEWAFVANPVSQQMLLFQYVSSNAVEDAEVHLLRRMLFAYDNEGNIQIVQSNDFGFNGWSGLPIIGASDYMPIGVYGKMDNIGGKQIGDNFISHNKLVHAAGSLIRDARVDWAAKAKEYIDKPDTYTLVAPTASGKSTEFPYQIAKYLVSKRRKGIVLVCNPLRAVPIAITAFMDHKVRQDGNLNKIEVHYSIGKDASISPTQLANLSSRKVVILYMSYGKQWAVNDFTGVKAILLDEIHVRQSPVILLDEYIKAMQQEKPMTVIRLTATSGEITADRPIKDIPHSTPSDEEIRRKKLVQINDEFYFDPVHLGYGRKHMIFCTSKRQCDKVTEQIKKQTNRVYSFYRGHPSGSSNIDLFNRSENAVIAVTNAAENGITLVGVTDVWDCRKEYVETMETDYSVTLNERTIDQTSALQRRGRAGRTTQMANYHYPASLQLLVQRHEISELTKIEVATMVLDKKKNDYDWLSEIYKEKVKKLQTMTEDYSLPANFWRHFVRADLNVITFLKMIKIDSNGQLMPTMPFLQKVFETALISKEITEAQLKRDFKPVEVQDGEITAPTGVTWYHIERGDATEYNNANLLLGLGGGIAALAIVSEISAQFVGIARTTAVWIAPSKKWNDFLYGIQLDFVLDYPLERYINDRAPSADPKLQHDNRMLTQLMGKTLNKTVIPHLISAIITEKQYVVSKVYFDPSGKLHSDVIDETSEVLKFKHKTNVEKIMDTEHRDLNSEADPKIKKMNEDHDCDLSVLEVSPLESKAMTLGKFDSIVTNLEICNLKALNFNQEKALKAMCSDNLNRQDLLVPGTSDGNTVEQVPWMRDFMEAKAETDDEENSYNSQILISVQQTLNQMCRNYPQLIPVVTFISQTGTLVVGGYTICWDALVKHFGKTGAMAIGLLTIATFTNPAMAISNTLTSVVLYAIKTMVMGNGRNLMGSIQKASPMHLGITVFAGSMLSGLTFDMLKFQPQTGNMFGSSLTRDHGSIVIIAIKSLYRTFNLVLKGWDSPEQIDFGALISQLGSWMILISNMSIYQITVTVATAAILMSLRTLIRKSKSDQVKRYIETLRLSDAFKYVENKFDEDTTDEAIMAILSIVSIVVSPTSSISVGILAAFGLFSRIIEGKVIDAQEAKKIFTEALFDGAGLPLWLAFSQIIVNSAKIMITQTNAPDNEQNSFSIIVGMFSSISTALGLYKLKDELQHCEKNNLIQQLWSGVKNIGIRLLGFVVAAYEWIKTWILRAIEWYKGEQIPEDDGSASMFDIESVPTPDDTTYKYCIYLVGGKVNQRLSDCVAAAMQQTTGDVHLNALALLSDVPEELMERTLVMTFRLEDVKFLDLTNISVTGREMKKLKLQGASGRGDKDNITFTTFCTADGLFVVIHLGIMCRIRGFFVLHIVGGLATVYMVNNFSKDSALSTLWHSKGEYFIKSSQELLQQVTGAKVTPLAYGRDGRALSRNGIFKELYSAVRTIKKEKQHRKVPDMYMVMSVYGGMKAAFQCFTGFKLFDEGEWNAMNIDGFRDFSSGFLQSWQLPNESTEWFGNLLLDPLTMGLDRANQLAPGFKTAKESPSIDTVKSIVGSYVHPDWYQEMGVDIQQLFAENPNAREDILKDLKNDDLPDFIVKRIDKIHDQMRVLSLSESSSDSEYNSCCSDVELNSSRPFWARLLIPKTKKEKYKPYSREKSIALQMKLPETLVDKDLIERQIMQFKIPLDHHNYISDVGEDNDTPPAIVRQITKMLKPGGERLVEFYQNPNKFGRLVAHFSNNQITTYSPHQEDNNEEFYTTHVKNVNSNRVDRIELSDCTVLFNSVPIEDKILVVQHLDYLLTNKPKTVFLVSRTENRKEIARVINDYSVNYYQFAFPMSADGSLLRYIPVDLVILRKTVERNSYQQPVSDNYIASIKNIFSRKTKTETLEKVFEEMTPEAPCNIVKYQDFSNSVYHSYSLVDPVIVQLQEAIIPRSASELLDYNLNKIRLEMDKVKQLAKSTHRLRSGRNMPNELGQEYCQMADADKSFNVINNYKLEEGQIHYKNSAENRDIYLINLKQGEVTYICSHAVKSRIILVDSDSPKECHPTNQLSRSDTVGNDAIVIYRPGEKHYKIPRDFTNLIVITNLKDDNALLLIARLGKVKAHFSCLTDNGDVQLFVHSTTAAVEKLNFSYSNFLYRAALNELHEMRNNVYVERPSRIFSYPEIEKTANDWERMVQKLDPDDEKRIQDNFKWVLKPLYTVSSNPDYPIVEREINHRLDRLEGVCNKYGIKLRPAVHCSYLKEVPILGTFKKSDRLQKDSCIVSAATYDIVHNLYNWDPTNSVVVQVSKQRDQFLESLIQRVDRPIFRHDEKVVAELRQVMREISLPIEEKFRFLTWEETKSVINKKGAAGMLDEWPNMKAFIEDPRSEDIFNNIMSKLERGENVSEDYNTIHNKVESKVNDVPIGEEQHKRPRVINYKGCAMRAVEWAMYGQFMEHHFSKGKLFKHTTGGTPISEMGDLFKKTWERHGGDGNCYAAMGDASKWDHSLWTMIQLLKFEFVASKYQKRYQNAIFNNAEHDIWPVIFSRLGLIYTSPGHTSSGSILTNMNSLMNVILTVWSWKKTLNIPMDEPLEKYITLYIDGDDNVHFGPSKYINEANMSLVNYYMKSVNITIRSKTQEGYRITSDLTDVDYLSHYYRPVFIACSPDDPGAYAPRENMQSGVFSKYHKEKWLPVRPIAEILGKMVYTMKQATSRDTIKMRHQLEMGIELSDLNKEAILIESSKMVSYLLQYPHIVCVRSIGLTVLSQLGFSGVIKETGSYWRDNLMQKVRAEMELPDTPVTLTGALKSLYGTHVNSFDDISLVSQEWEVISTMVHFNRVVEASKLDGRKIPHYVIESAKDINACRKYISPASMAKRCISWALYQSQRNGRPTVLFPHFYKMWAPMLRHFMRTLSREERENFMMENPDLNYDLQKKAEDLMDKFTTGIGGKIKDMLKWLNEKLLGEVVTDTLEVKDHKHSCIKCGKNYIHTHNAKGPDHPQFPYQCPHDDCEWYYSRGGSIQKTNPTKSRVIPGQSLIQIVQHKRAPREQKHIKKIKDRVDSEDDTVEMNNFHAWSYVGGFLSCYAVLFAMGLGLAYKNTIATPYYQEAKKAATGIITKAFDEYDKWRKDYEERERRERERSNQTRTVVAISELNSTKKKTKPFSGLTNEDIKLIGKCAMQTFVPERFCVGFVARIIGGKLVEAASRAVKA</sequence>
<evidence type="ECO:0000256" key="3">
    <source>
        <dbReference type="ARBA" id="ARBA00004340"/>
    </source>
</evidence>
<dbReference type="Gene3D" id="3.30.70.270">
    <property type="match status" value="1"/>
</dbReference>
<dbReference type="GO" id="GO:0004252">
    <property type="term" value="F:serine-type endopeptidase activity"/>
    <property type="evidence" value="ECO:0007669"/>
    <property type="project" value="InterPro"/>
</dbReference>
<organism evidence="34">
    <name type="scientific">Bemisia tabaci flavi-like virus 2</name>
    <dbReference type="NCBI Taxonomy" id="3142492"/>
    <lineage>
        <taxon>Viruses</taxon>
        <taxon>Riboviria</taxon>
        <taxon>Orthornavirae</taxon>
        <taxon>Kitrinoviricota</taxon>
        <taxon>Flasuviricetes</taxon>
        <taxon>Amarillovirales</taxon>
        <taxon>Flaviviridae</taxon>
    </lineage>
</organism>
<keyword evidence="30" id="KW-0175">Coiled coil</keyword>
<evidence type="ECO:0000256" key="25">
    <source>
        <dbReference type="ARBA" id="ARBA00023157"/>
    </source>
</evidence>
<dbReference type="GO" id="GO:0003723">
    <property type="term" value="F:RNA binding"/>
    <property type="evidence" value="ECO:0007669"/>
    <property type="project" value="TreeGrafter"/>
</dbReference>
<dbReference type="InterPro" id="IPR011545">
    <property type="entry name" value="DEAD/DEAH_box_helicase_dom"/>
</dbReference>
<dbReference type="InterPro" id="IPR027417">
    <property type="entry name" value="P-loop_NTPase"/>
</dbReference>
<name>A0AAT9JQ87_9FLAV</name>
<dbReference type="SMART" id="SM00490">
    <property type="entry name" value="HELICc"/>
    <property type="match status" value="1"/>
</dbReference>
<evidence type="ECO:0000256" key="26">
    <source>
        <dbReference type="ARBA" id="ARBA00023180"/>
    </source>
</evidence>
<dbReference type="SUPFAM" id="SSF56672">
    <property type="entry name" value="DNA/RNA polymerases"/>
    <property type="match status" value="1"/>
</dbReference>
<keyword evidence="28" id="KW-1160">Virus entry into host cell</keyword>
<keyword evidence="19" id="KW-0720">Serine protease</keyword>
<evidence type="ECO:0000256" key="31">
    <source>
        <dbReference type="SAM" id="Phobius"/>
    </source>
</evidence>
<feature type="transmembrane region" description="Helical" evidence="31">
    <location>
        <begin position="1570"/>
        <end position="1594"/>
    </location>
</feature>
<evidence type="ECO:0000256" key="8">
    <source>
        <dbReference type="ARBA" id="ARBA00022581"/>
    </source>
</evidence>
<feature type="coiled-coil region" evidence="30">
    <location>
        <begin position="120"/>
        <end position="152"/>
    </location>
</feature>
<evidence type="ECO:0000256" key="9">
    <source>
        <dbReference type="ARBA" id="ARBA00022595"/>
    </source>
</evidence>
<keyword evidence="11" id="KW-0645">Protease</keyword>
<evidence type="ECO:0000256" key="12">
    <source>
        <dbReference type="ARBA" id="ARBA00022679"/>
    </source>
</evidence>
<keyword evidence="23" id="KW-0693">Viral RNA replication</keyword>
<dbReference type="EMBL" id="BK067808">
    <property type="protein sequence ID" value="DBA56808.1"/>
    <property type="molecule type" value="Genomic_RNA"/>
</dbReference>
<dbReference type="GO" id="GO:0039654">
    <property type="term" value="P:fusion of virus membrane with host endosome membrane"/>
    <property type="evidence" value="ECO:0007669"/>
    <property type="project" value="UniProtKB-KW"/>
</dbReference>
<proteinExistence type="predicted"/>
<keyword evidence="27" id="KW-0899">Viral immunoevasion</keyword>
<feature type="domain" description="Helicase ATP-binding" evidence="32">
    <location>
        <begin position="2112"/>
        <end position="2284"/>
    </location>
</feature>
<evidence type="ECO:0000256" key="22">
    <source>
        <dbReference type="ARBA" id="ARBA00022870"/>
    </source>
</evidence>
<dbReference type="Pfam" id="PF05578">
    <property type="entry name" value="Peptidase_S31"/>
    <property type="match status" value="1"/>
</dbReference>
<feature type="transmembrane region" description="Helical" evidence="31">
    <location>
        <begin position="2936"/>
        <end position="2957"/>
    </location>
</feature>
<feature type="transmembrane region" description="Helical" evidence="31">
    <location>
        <begin position="1696"/>
        <end position="1723"/>
    </location>
</feature>
<keyword evidence="25" id="KW-1015">Disulfide bond</keyword>
<dbReference type="InterPro" id="IPR014001">
    <property type="entry name" value="Helicase_ATP-bd"/>
</dbReference>
<evidence type="ECO:0000259" key="32">
    <source>
        <dbReference type="PROSITE" id="PS51192"/>
    </source>
</evidence>
<keyword evidence="7" id="KW-1170">Fusion of virus membrane with host endosomal membrane</keyword>
<evidence type="ECO:0000259" key="33">
    <source>
        <dbReference type="PROSITE" id="PS51194"/>
    </source>
</evidence>
<evidence type="ECO:0000256" key="2">
    <source>
        <dbReference type="ARBA" id="ARBA00004242"/>
    </source>
</evidence>
<evidence type="ECO:0000256" key="27">
    <source>
        <dbReference type="ARBA" id="ARBA00023280"/>
    </source>
</evidence>
<dbReference type="GO" id="GO:0004386">
    <property type="term" value="F:helicase activity"/>
    <property type="evidence" value="ECO:0007669"/>
    <property type="project" value="UniProtKB-KW"/>
</dbReference>
<keyword evidence="10" id="KW-1090">Inhibition of host innate immune response by virus</keyword>
<dbReference type="GO" id="GO:0019062">
    <property type="term" value="P:virion attachment to host cell"/>
    <property type="evidence" value="ECO:0007669"/>
    <property type="project" value="UniProtKB-KW"/>
</dbReference>
<keyword evidence="9" id="KW-1162">Viral penetration into host cytoplasm</keyword>
<evidence type="ECO:0000256" key="13">
    <source>
        <dbReference type="ARBA" id="ARBA00022692"/>
    </source>
</evidence>
<evidence type="ECO:0000256" key="21">
    <source>
        <dbReference type="ARBA" id="ARBA00022844"/>
    </source>
</evidence>
<evidence type="ECO:0000256" key="19">
    <source>
        <dbReference type="ARBA" id="ARBA00022825"/>
    </source>
</evidence>
<dbReference type="PANTHER" id="PTHR18934">
    <property type="entry name" value="ATP-DEPENDENT RNA HELICASE"/>
    <property type="match status" value="1"/>
</dbReference>
<evidence type="ECO:0000256" key="10">
    <source>
        <dbReference type="ARBA" id="ARBA00022632"/>
    </source>
</evidence>
<keyword evidence="31" id="KW-0472">Membrane</keyword>
<evidence type="ECO:0000256" key="11">
    <source>
        <dbReference type="ARBA" id="ARBA00022670"/>
    </source>
</evidence>
<keyword evidence="8" id="KW-0945">Host-virus interaction</keyword>
<dbReference type="GO" id="GO:0017111">
    <property type="term" value="F:ribonucleoside triphosphate phosphatase activity"/>
    <property type="evidence" value="ECO:0007669"/>
    <property type="project" value="UniProtKB-EC"/>
</dbReference>
<comment type="subcellular location">
    <subcellularLocation>
        <location evidence="3">Host cell</location>
    </subcellularLocation>
    <subcellularLocation>
        <location evidence="2">Host membrane</location>
        <topology evidence="2">Peripheral membrane protein</topology>
    </subcellularLocation>
    <subcellularLocation>
        <location evidence="1">Virion membrane</location>
    </subcellularLocation>
</comment>
<evidence type="ECO:0000256" key="24">
    <source>
        <dbReference type="ARBA" id="ARBA00022989"/>
    </source>
</evidence>
<evidence type="ECO:0000256" key="7">
    <source>
        <dbReference type="ARBA" id="ARBA00022510"/>
    </source>
</evidence>
<dbReference type="GO" id="GO:0052170">
    <property type="term" value="P:symbiont-mediated suppression of host innate immune response"/>
    <property type="evidence" value="ECO:0007669"/>
    <property type="project" value="UniProtKB-KW"/>
</dbReference>
<evidence type="ECO:0000256" key="17">
    <source>
        <dbReference type="ARBA" id="ARBA00022804"/>
    </source>
</evidence>
<evidence type="ECO:0000256" key="14">
    <source>
        <dbReference type="ARBA" id="ARBA00022695"/>
    </source>
</evidence>
<feature type="transmembrane region" description="Helical" evidence="31">
    <location>
        <begin position="3080"/>
        <end position="3109"/>
    </location>
</feature>
<evidence type="ECO:0000256" key="28">
    <source>
        <dbReference type="ARBA" id="ARBA00023296"/>
    </source>
</evidence>
<dbReference type="PROSITE" id="PS51194">
    <property type="entry name" value="HELICASE_CTER"/>
    <property type="match status" value="1"/>
</dbReference>
<keyword evidence="14" id="KW-0548">Nucleotidyltransferase</keyword>
<comment type="catalytic activity">
    <reaction evidence="29">
        <text>a ribonucleoside 5'-triphosphate + H2O = a ribonucleoside 5'-diphosphate + phosphate + H(+)</text>
        <dbReference type="Rhea" id="RHEA:23680"/>
        <dbReference type="ChEBI" id="CHEBI:15377"/>
        <dbReference type="ChEBI" id="CHEBI:15378"/>
        <dbReference type="ChEBI" id="CHEBI:43474"/>
        <dbReference type="ChEBI" id="CHEBI:57930"/>
        <dbReference type="ChEBI" id="CHEBI:61557"/>
        <dbReference type="EC" id="3.6.1.15"/>
    </reaction>
</comment>
<keyword evidence="13 31" id="KW-0812">Transmembrane</keyword>
<dbReference type="PANTHER" id="PTHR18934:SF91">
    <property type="entry name" value="PRE-MRNA-SPLICING FACTOR ATP-DEPENDENT RNA HELICASE PRP16"/>
    <property type="match status" value="1"/>
</dbReference>
<feature type="transmembrane region" description="Helical" evidence="31">
    <location>
        <begin position="1637"/>
        <end position="1656"/>
    </location>
</feature>
<keyword evidence="17" id="KW-1161">Viral attachment to host cell</keyword>
<feature type="transmembrane region" description="Helical" evidence="31">
    <location>
        <begin position="2889"/>
        <end position="2916"/>
    </location>
</feature>
<evidence type="ECO:0000256" key="5">
    <source>
        <dbReference type="ARBA" id="ARBA00022484"/>
    </source>
</evidence>
<feature type="transmembrane region" description="Helical" evidence="31">
    <location>
        <begin position="1606"/>
        <end position="1628"/>
    </location>
</feature>
<keyword evidence="24 31" id="KW-1133">Transmembrane helix</keyword>
<dbReference type="Pfam" id="PF00270">
    <property type="entry name" value="DEAD"/>
    <property type="match status" value="1"/>
</dbReference>
<feature type="domain" description="Helicase C-terminal" evidence="33">
    <location>
        <begin position="2288"/>
        <end position="2482"/>
    </location>
</feature>
<keyword evidence="5" id="KW-0696">RNA-directed RNA polymerase</keyword>
<dbReference type="GO" id="GO:0003968">
    <property type="term" value="F:RNA-directed RNA polymerase activity"/>
    <property type="evidence" value="ECO:0007669"/>
    <property type="project" value="UniProtKB-KW"/>
</dbReference>
<evidence type="ECO:0000256" key="16">
    <source>
        <dbReference type="ARBA" id="ARBA00022801"/>
    </source>
</evidence>
<keyword evidence="16" id="KW-0378">Hydrolase</keyword>
<dbReference type="PROSITE" id="PS51192">
    <property type="entry name" value="HELICASE_ATP_BIND_1"/>
    <property type="match status" value="1"/>
</dbReference>
<keyword evidence="6" id="KW-1168">Fusion of virus membrane with host membrane</keyword>
<accession>A0AAT9JQ87</accession>
<dbReference type="GO" id="GO:0006508">
    <property type="term" value="P:proteolysis"/>
    <property type="evidence" value="ECO:0007669"/>
    <property type="project" value="UniProtKB-KW"/>
</dbReference>